<evidence type="ECO:0008006" key="3">
    <source>
        <dbReference type="Google" id="ProtNLM"/>
    </source>
</evidence>
<dbReference type="InterPro" id="IPR027417">
    <property type="entry name" value="P-loop_NTPase"/>
</dbReference>
<proteinExistence type="predicted"/>
<accession>A0ABT1DNI3</accession>
<organism evidence="1 2">
    <name type="scientific">Paractinoplanes aksuensis</name>
    <dbReference type="NCBI Taxonomy" id="2939490"/>
    <lineage>
        <taxon>Bacteria</taxon>
        <taxon>Bacillati</taxon>
        <taxon>Actinomycetota</taxon>
        <taxon>Actinomycetes</taxon>
        <taxon>Micromonosporales</taxon>
        <taxon>Micromonosporaceae</taxon>
        <taxon>Paractinoplanes</taxon>
    </lineage>
</organism>
<evidence type="ECO:0000313" key="2">
    <source>
        <dbReference type="Proteomes" id="UP001523369"/>
    </source>
</evidence>
<sequence>MTKLNCPFCYNTIRRRSELHFMCRGRPTGARPACQPELDQVRSNLTGFKEATLPTFEAVSENLMLPFTKAHCPKCGGETTTRACSHCHTRLPMEFGLDASPMVAMVGARGTGKTVYLTVLSNELQKPKIRSEFAATVRPIGEGQDGFGAQDQWVRESIHQVYEDRKLFSTTAQAVDGRKAPIVLEWRGRHNRRFVLRKFRTNYLSFYDTAGEDLTADDVTFKLHYLRAADYLILLLDPFQLPEVQRLLRLPPAALLHVREGKPPIDVLARVTEALKQGDHWNGRHITVPVAVAFAKMDAFNQHLPETHPLRARRRTLGGYDEKTGRIIHEEMKSLLHEWGGDEIDAHLSGHYRSYQYFAVSALGAEPDYENYLVNPRGVRPDRVEEPLLWLMHKGGLVPRAAS</sequence>
<reference evidence="1 2" key="1">
    <citation type="submission" date="2022-06" db="EMBL/GenBank/DDBJ databases">
        <title>New Species of the Genus Actinoplanes, ActinopZanes ferrugineus.</title>
        <authorList>
            <person name="Ding P."/>
        </authorList>
    </citation>
    <scope>NUCLEOTIDE SEQUENCE [LARGE SCALE GENOMIC DNA]</scope>
    <source>
        <strain evidence="1 2">TRM88003</strain>
    </source>
</reference>
<dbReference type="Proteomes" id="UP001523369">
    <property type="component" value="Unassembled WGS sequence"/>
</dbReference>
<dbReference type="SUPFAM" id="SSF52540">
    <property type="entry name" value="P-loop containing nucleoside triphosphate hydrolases"/>
    <property type="match status" value="1"/>
</dbReference>
<protein>
    <recommendedName>
        <fullName evidence="3">Double-GTPase 2 domain-containing protein</fullName>
    </recommendedName>
</protein>
<evidence type="ECO:0000313" key="1">
    <source>
        <dbReference type="EMBL" id="MCO8271600.1"/>
    </source>
</evidence>
<comment type="caution">
    <text evidence="1">The sequence shown here is derived from an EMBL/GenBank/DDBJ whole genome shotgun (WGS) entry which is preliminary data.</text>
</comment>
<dbReference type="EMBL" id="JAMYJR010000013">
    <property type="protein sequence ID" value="MCO8271600.1"/>
    <property type="molecule type" value="Genomic_DNA"/>
</dbReference>
<gene>
    <name evidence="1" type="ORF">M1L60_13460</name>
</gene>
<dbReference type="RefSeq" id="WP_253237724.1">
    <property type="nucleotide sequence ID" value="NZ_JAMYJR010000013.1"/>
</dbReference>
<name>A0ABT1DNI3_9ACTN</name>
<keyword evidence="2" id="KW-1185">Reference proteome</keyword>